<keyword evidence="5" id="KW-0342">GTP-binding</keyword>
<dbReference type="STRING" id="35525.A0A164LKH5"/>
<keyword evidence="7" id="KW-0141">cGMP biosynthesis</keyword>
<evidence type="ECO:0000256" key="3">
    <source>
        <dbReference type="ARBA" id="ARBA00022490"/>
    </source>
</evidence>
<dbReference type="InterPro" id="IPR011645">
    <property type="entry name" value="HNOB_dom_associated"/>
</dbReference>
<dbReference type="Proteomes" id="UP000076858">
    <property type="component" value="Unassembled WGS sequence"/>
</dbReference>
<comment type="subcellular location">
    <subcellularLocation>
        <location evidence="1">Cytoplasm</location>
    </subcellularLocation>
</comment>
<dbReference type="PANTHER" id="PTHR45655:SF6">
    <property type="entry name" value="HEAD-SPECIFIC GUANYLATE CYCLASE"/>
    <property type="match status" value="1"/>
</dbReference>
<comment type="caution">
    <text evidence="12">The sequence shown here is derived from an EMBL/GenBank/DDBJ whole genome shotgun (WGS) entry which is preliminary data.</text>
</comment>
<evidence type="ECO:0000256" key="8">
    <source>
        <dbReference type="RuleBase" id="RU000405"/>
    </source>
</evidence>
<name>A0A164LKH5_9CRUS</name>
<dbReference type="SMART" id="SM00044">
    <property type="entry name" value="CYCc"/>
    <property type="match status" value="1"/>
</dbReference>
<dbReference type="GO" id="GO:0005525">
    <property type="term" value="F:GTP binding"/>
    <property type="evidence" value="ECO:0007669"/>
    <property type="project" value="UniProtKB-KW"/>
</dbReference>
<organism evidence="12 13">
    <name type="scientific">Daphnia magna</name>
    <dbReference type="NCBI Taxonomy" id="35525"/>
    <lineage>
        <taxon>Eukaryota</taxon>
        <taxon>Metazoa</taxon>
        <taxon>Ecdysozoa</taxon>
        <taxon>Arthropoda</taxon>
        <taxon>Crustacea</taxon>
        <taxon>Branchiopoda</taxon>
        <taxon>Diplostraca</taxon>
        <taxon>Cladocera</taxon>
        <taxon>Anomopoda</taxon>
        <taxon>Daphniidae</taxon>
        <taxon>Daphnia</taxon>
    </lineage>
</organism>
<feature type="domain" description="Guanylate cyclase" evidence="11">
    <location>
        <begin position="588"/>
        <end position="715"/>
    </location>
</feature>
<sequence length="804" mass="90243">MAEGFICSRFRRPTESCPVVEQQQQQPVTRFGQQTPNNRQQSQDYELSRPQETGSEKRTLNIRLLSEAISSLVLLPESCLQRAVHQWDRLNPHHDDGSASESNATAGQSHLDDARLAAEMTDKSIAEPESLFLHSCWNATNHLPEIQRRQFLERMGEAFLLAVLDEYCGALQSLGSDLFGFLQNLGSVYQEMKTTSSGNRTSSSSNSNDEGNIIISNHYDISFSCVPEQGRLTLHFRTALAACGYLWAGVLKGIATHLFHVGVTIRVTIYELKSKSALRYHFCFSMPFVDEDEVLARSAAITEDEEQVLLSKTRSLICFDDPSAMASSVTDDQPTRPFQRAPHLSDLKQRDSLNLRSFESTTTSVSTSTCMSQNYIGTSTFCRAFPWHFMVDRHLQLVQLGVGFMRLFGAELKKMGRHLATYFQMKKPTVEPNFDKILKKANSPFILAVCHVTKDSRKTKLELTIGWVQGLEFKGQMLYCHESDCLLFLASPLVDGLEALTSRGLFISDIPIHDATRDIVLIGEQARAQDGMKRRLDKLKKNIEEATVAVEQEREKNVSLLHLIFPPDIAKRLWLGESIEAQSHDNVTMLFSDLVGFTAICSTATPMEIISLLQSLYTQFDVLCGDLDIYKVETIGDAYCAAGGLHRASSTHAQQIAWMALCMLEVCRFHQTHDGQPIQMRIGLHTGTVLAGVVGRKMPRYCLFGNNVTLANKFESTSVPFRTNISPSTYELIKETPIFETEARPRDCLPKNFPADIVGTCHFLNGYRHPDYHPPKDVEPGESLLRQHIRFAVKQLRIGCANAL</sequence>
<reference evidence="12 13" key="1">
    <citation type="submission" date="2016-03" db="EMBL/GenBank/DDBJ databases">
        <title>EvidentialGene: Evidence-directed Construction of Genes on Genomes.</title>
        <authorList>
            <person name="Gilbert D.G."/>
            <person name="Choi J.-H."/>
            <person name="Mockaitis K."/>
            <person name="Colbourne J."/>
            <person name="Pfrender M."/>
        </authorList>
    </citation>
    <scope>NUCLEOTIDE SEQUENCE [LARGE SCALE GENOMIC DNA]</scope>
    <source>
        <strain evidence="12 13">Xinb3</strain>
        <tissue evidence="12">Complete organism</tissue>
    </source>
</reference>
<gene>
    <name evidence="12" type="ORF">APZ42_032454</name>
</gene>
<dbReference type="AlphaFoldDB" id="A0A164LKH5"/>
<evidence type="ECO:0000256" key="2">
    <source>
        <dbReference type="ARBA" id="ARBA00012202"/>
    </source>
</evidence>
<dbReference type="Gene3D" id="3.30.450.260">
    <property type="entry name" value="Haem NO binding associated domain"/>
    <property type="match status" value="1"/>
</dbReference>
<proteinExistence type="inferred from homology"/>
<dbReference type="Gene3D" id="3.90.1520.10">
    <property type="entry name" value="H-NOX domain"/>
    <property type="match status" value="1"/>
</dbReference>
<dbReference type="GO" id="GO:0008074">
    <property type="term" value="C:guanylate cyclase complex, soluble"/>
    <property type="evidence" value="ECO:0007669"/>
    <property type="project" value="TreeGrafter"/>
</dbReference>
<protein>
    <recommendedName>
        <fullName evidence="2">guanylate cyclase</fullName>
        <ecNumber evidence="2">4.6.1.2</ecNumber>
    </recommendedName>
</protein>
<dbReference type="FunFam" id="3.30.450.260:FF:000002">
    <property type="entry name" value="guanylate cyclase soluble subunit alpha-2"/>
    <property type="match status" value="1"/>
</dbReference>
<accession>A0A164LKH5</accession>
<dbReference type="Pfam" id="PF00211">
    <property type="entry name" value="Guanylate_cyc"/>
    <property type="match status" value="1"/>
</dbReference>
<comment type="similarity">
    <text evidence="8">Belongs to the adenylyl cyclase class-4/guanylyl cyclase family.</text>
</comment>
<evidence type="ECO:0000256" key="6">
    <source>
        <dbReference type="ARBA" id="ARBA00023239"/>
    </source>
</evidence>
<dbReference type="InterPro" id="IPR018297">
    <property type="entry name" value="A/G_cyclase_CS"/>
</dbReference>
<evidence type="ECO:0000313" key="12">
    <source>
        <dbReference type="EMBL" id="KZS04198.1"/>
    </source>
</evidence>
<dbReference type="PROSITE" id="PS00452">
    <property type="entry name" value="GUANYLATE_CYCLASE_1"/>
    <property type="match status" value="1"/>
</dbReference>
<feature type="compositionally biased region" description="Polar residues" evidence="10">
    <location>
        <begin position="27"/>
        <end position="45"/>
    </location>
</feature>
<feature type="coiled-coil region" evidence="9">
    <location>
        <begin position="529"/>
        <end position="556"/>
    </location>
</feature>
<dbReference type="InterPro" id="IPR001054">
    <property type="entry name" value="A/G_cyclase"/>
</dbReference>
<evidence type="ECO:0000256" key="9">
    <source>
        <dbReference type="SAM" id="Coils"/>
    </source>
</evidence>
<feature type="compositionally biased region" description="Basic and acidic residues" evidence="10">
    <location>
        <begin position="46"/>
        <end position="58"/>
    </location>
</feature>
<keyword evidence="4" id="KW-0547">Nucleotide-binding</keyword>
<keyword evidence="3" id="KW-0963">Cytoplasm</keyword>
<evidence type="ECO:0000256" key="1">
    <source>
        <dbReference type="ARBA" id="ARBA00004496"/>
    </source>
</evidence>
<dbReference type="Gene3D" id="6.10.250.780">
    <property type="match status" value="1"/>
</dbReference>
<keyword evidence="6 8" id="KW-0456">Lyase</keyword>
<dbReference type="PANTHER" id="PTHR45655">
    <property type="entry name" value="GUANYLATE CYCLASE SOLUBLE SUBUNIT BETA-2"/>
    <property type="match status" value="1"/>
</dbReference>
<dbReference type="EC" id="4.6.1.2" evidence="2"/>
<dbReference type="GO" id="GO:0019934">
    <property type="term" value="P:cGMP-mediated signaling"/>
    <property type="evidence" value="ECO:0007669"/>
    <property type="project" value="TreeGrafter"/>
</dbReference>
<dbReference type="GO" id="GO:0020037">
    <property type="term" value="F:heme binding"/>
    <property type="evidence" value="ECO:0007669"/>
    <property type="project" value="InterPro"/>
</dbReference>
<keyword evidence="9" id="KW-0175">Coiled coil</keyword>
<evidence type="ECO:0000256" key="7">
    <source>
        <dbReference type="ARBA" id="ARBA00023293"/>
    </source>
</evidence>
<dbReference type="Gene3D" id="3.30.70.1230">
    <property type="entry name" value="Nucleotide cyclase"/>
    <property type="match status" value="1"/>
</dbReference>
<dbReference type="GO" id="GO:0004383">
    <property type="term" value="F:guanylate cyclase activity"/>
    <property type="evidence" value="ECO:0007669"/>
    <property type="project" value="UniProtKB-EC"/>
</dbReference>
<evidence type="ECO:0000256" key="10">
    <source>
        <dbReference type="SAM" id="MobiDB-lite"/>
    </source>
</evidence>
<evidence type="ECO:0000313" key="13">
    <source>
        <dbReference type="Proteomes" id="UP000076858"/>
    </source>
</evidence>
<dbReference type="OrthoDB" id="6127067at2759"/>
<dbReference type="CDD" id="cd07302">
    <property type="entry name" value="CHD"/>
    <property type="match status" value="1"/>
</dbReference>
<dbReference type="InterPro" id="IPR042463">
    <property type="entry name" value="HNOB_dom_associated_sf"/>
</dbReference>
<evidence type="ECO:0000256" key="4">
    <source>
        <dbReference type="ARBA" id="ARBA00022741"/>
    </source>
</evidence>
<dbReference type="FunFam" id="3.30.70.1230:FF:000007">
    <property type="entry name" value="Guanylate cyclase soluble subunit alpha-3"/>
    <property type="match status" value="1"/>
</dbReference>
<dbReference type="PROSITE" id="PS50125">
    <property type="entry name" value="GUANYLATE_CYCLASE_2"/>
    <property type="match status" value="1"/>
</dbReference>
<dbReference type="InterPro" id="IPR029787">
    <property type="entry name" value="Nucleotide_cyclase"/>
</dbReference>
<dbReference type="EMBL" id="LRGB01003123">
    <property type="protein sequence ID" value="KZS04198.1"/>
    <property type="molecule type" value="Genomic_DNA"/>
</dbReference>
<dbReference type="Pfam" id="PF07701">
    <property type="entry name" value="HNOBA"/>
    <property type="match status" value="1"/>
</dbReference>
<feature type="region of interest" description="Disordered" evidence="10">
    <location>
        <begin position="18"/>
        <end position="58"/>
    </location>
</feature>
<evidence type="ECO:0000259" key="11">
    <source>
        <dbReference type="PROSITE" id="PS50125"/>
    </source>
</evidence>
<evidence type="ECO:0000256" key="5">
    <source>
        <dbReference type="ARBA" id="ARBA00023134"/>
    </source>
</evidence>
<dbReference type="SUPFAM" id="SSF55073">
    <property type="entry name" value="Nucleotide cyclase"/>
    <property type="match status" value="1"/>
</dbReference>
<keyword evidence="13" id="KW-1185">Reference proteome</keyword>
<dbReference type="InterPro" id="IPR038158">
    <property type="entry name" value="H-NOX_domain_sf"/>
</dbReference>
<dbReference type="GO" id="GO:0070482">
    <property type="term" value="P:response to oxygen levels"/>
    <property type="evidence" value="ECO:0007669"/>
    <property type="project" value="TreeGrafter"/>
</dbReference>